<dbReference type="PANTHER" id="PTHR34062">
    <property type="entry name" value="OXIDOREDUCTASE 21 KDA SUBUNIT, PUTATIVE (AFU_ORTHOLOGUE AFUA_4G04750)-RELATED"/>
    <property type="match status" value="1"/>
</dbReference>
<proteinExistence type="predicted"/>
<accession>A0ABR4P6K0</accession>
<name>A0ABR4P6K0_9HELO</name>
<dbReference type="Proteomes" id="UP001629113">
    <property type="component" value="Unassembled WGS sequence"/>
</dbReference>
<feature type="domain" description="NADH-ubiquinone oxidoreductase 21kDa subunit N-terminal" evidence="2">
    <location>
        <begin position="17"/>
        <end position="102"/>
    </location>
</feature>
<comment type="caution">
    <text evidence="4">The sequence shown here is derived from an EMBL/GenBank/DDBJ whole genome shotgun (WGS) entry which is preliminary data.</text>
</comment>
<keyword evidence="5" id="KW-1185">Reference proteome</keyword>
<dbReference type="Pfam" id="PF10785">
    <property type="entry name" value="NADH-u_ox-rdase"/>
    <property type="match status" value="1"/>
</dbReference>
<dbReference type="PANTHER" id="PTHR34062:SF1">
    <property type="entry name" value="NADH-UBIQUINONE OXIDOREDUCTASE 21KDA SUBUNIT N-TERMINAL DOMAIN-CONTAINING PROTEIN"/>
    <property type="match status" value="1"/>
</dbReference>
<sequence>MSSTEYRQYVPSKKVDSKYPLIDSDPHFKRVVGYARGSDYAVAAASAASLPTAMLAMEKFAPSHVGKGGFAPIMRLTGVLGFGFGFLMLYQRSILRFYGWRENSREIEMDMKEMVAKVKAGEPLYGESRLTPYMQGVASRNSRYTGIFLHIIPWFNFVNHNQHGIDTAKYYQAAERELEAEKSRA</sequence>
<feature type="transmembrane region" description="Helical" evidence="1">
    <location>
        <begin position="69"/>
        <end position="90"/>
    </location>
</feature>
<gene>
    <name evidence="4" type="ORF">PVAG01_09136</name>
</gene>
<reference evidence="4 5" key="1">
    <citation type="submission" date="2024-06" db="EMBL/GenBank/DDBJ databases">
        <title>Complete genome of Phlyctema vagabunda strain 19-DSS-EL-015.</title>
        <authorList>
            <person name="Fiorenzani C."/>
        </authorList>
    </citation>
    <scope>NUCLEOTIDE SEQUENCE [LARGE SCALE GENOMIC DNA]</scope>
    <source>
        <strain evidence="4 5">19-DSS-EL-015</strain>
    </source>
</reference>
<keyword evidence="1" id="KW-0812">Transmembrane</keyword>
<dbReference type="EMBL" id="JBFCZG010000008">
    <property type="protein sequence ID" value="KAL3418915.1"/>
    <property type="molecule type" value="Genomic_DNA"/>
</dbReference>
<evidence type="ECO:0000259" key="2">
    <source>
        <dbReference type="Pfam" id="PF10785"/>
    </source>
</evidence>
<feature type="transmembrane region" description="Helical" evidence="1">
    <location>
        <begin position="40"/>
        <end position="57"/>
    </location>
</feature>
<dbReference type="Pfam" id="PF12853">
    <property type="entry name" value="NADH_u_ox_C"/>
    <property type="match status" value="1"/>
</dbReference>
<keyword evidence="1" id="KW-1133">Transmembrane helix</keyword>
<keyword evidence="1" id="KW-0472">Membrane</keyword>
<protein>
    <submittedName>
        <fullName evidence="4">Nadh-ubiquinone oxidoreductase 21 kDa</fullName>
    </submittedName>
</protein>
<evidence type="ECO:0000313" key="5">
    <source>
        <dbReference type="Proteomes" id="UP001629113"/>
    </source>
</evidence>
<dbReference type="InterPro" id="IPR024549">
    <property type="entry name" value="NADH-UbQ_OxRdtase_su21_C_fun"/>
</dbReference>
<evidence type="ECO:0000313" key="4">
    <source>
        <dbReference type="EMBL" id="KAL3418915.1"/>
    </source>
</evidence>
<feature type="domain" description="NADH-ubiquinone oxidoreductase 21kDa subunit C-terminal fungi" evidence="3">
    <location>
        <begin position="111"/>
        <end position="181"/>
    </location>
</feature>
<dbReference type="InterPro" id="IPR019721">
    <property type="entry name" value="NADH-UbQ_OxRdtase_su21_N"/>
</dbReference>
<organism evidence="4 5">
    <name type="scientific">Phlyctema vagabunda</name>
    <dbReference type="NCBI Taxonomy" id="108571"/>
    <lineage>
        <taxon>Eukaryota</taxon>
        <taxon>Fungi</taxon>
        <taxon>Dikarya</taxon>
        <taxon>Ascomycota</taxon>
        <taxon>Pezizomycotina</taxon>
        <taxon>Leotiomycetes</taxon>
        <taxon>Helotiales</taxon>
        <taxon>Dermateaceae</taxon>
        <taxon>Phlyctema</taxon>
    </lineage>
</organism>
<dbReference type="InterPro" id="IPR053229">
    <property type="entry name" value="NADH-Q_oxidrdct_subunit"/>
</dbReference>
<evidence type="ECO:0000256" key="1">
    <source>
        <dbReference type="SAM" id="Phobius"/>
    </source>
</evidence>
<evidence type="ECO:0000259" key="3">
    <source>
        <dbReference type="Pfam" id="PF12853"/>
    </source>
</evidence>